<dbReference type="EMBL" id="CP003060">
    <property type="protein sequence ID" value="AEP31366.1"/>
    <property type="molecule type" value="Genomic_DNA"/>
</dbReference>
<keyword evidence="2 4" id="KW-0479">Metal-binding</keyword>
<gene>
    <name evidence="6" type="ordered locus">GNIT_3272</name>
</gene>
<dbReference type="Gene3D" id="1.10.760.10">
    <property type="entry name" value="Cytochrome c-like domain"/>
    <property type="match status" value="1"/>
</dbReference>
<dbReference type="Proteomes" id="UP000009282">
    <property type="component" value="Chromosome"/>
</dbReference>
<reference evidence="6 7" key="1">
    <citation type="journal article" date="2011" name="J. Bacteriol.">
        <title>Complete genome sequence of seawater bacterium Glaciecola nitratireducens FR1064T.</title>
        <authorList>
            <person name="Bian F."/>
            <person name="Qin Q.L."/>
            <person name="Xie B.B."/>
            <person name="Shu Y.L."/>
            <person name="Zhang X.Y."/>
            <person name="Yu Y."/>
            <person name="Chen B."/>
            <person name="Chen X.L."/>
            <person name="Zhou B.C."/>
            <person name="Zhang Y.Z."/>
        </authorList>
    </citation>
    <scope>NUCLEOTIDE SEQUENCE [LARGE SCALE GENOMIC DNA]</scope>
    <source>
        <strain evidence="7">JCM 12485 / KCTC 12276 / FR1064</strain>
    </source>
</reference>
<dbReference type="PROSITE" id="PS51007">
    <property type="entry name" value="CYTC"/>
    <property type="match status" value="1"/>
</dbReference>
<evidence type="ECO:0000313" key="6">
    <source>
        <dbReference type="EMBL" id="AEP31366.1"/>
    </source>
</evidence>
<evidence type="ECO:0000256" key="4">
    <source>
        <dbReference type="PROSITE-ProRule" id="PRU00433"/>
    </source>
</evidence>
<dbReference type="HOGENOM" id="CLU_1674257_0_0_6"/>
<evidence type="ECO:0000259" key="5">
    <source>
        <dbReference type="PROSITE" id="PS51007"/>
    </source>
</evidence>
<evidence type="ECO:0000313" key="7">
    <source>
        <dbReference type="Proteomes" id="UP000009282"/>
    </source>
</evidence>
<organism evidence="6 7">
    <name type="scientific">Glaciecola nitratireducens (strain JCM 12485 / KCTC 12276 / FR1064)</name>
    <dbReference type="NCBI Taxonomy" id="1085623"/>
    <lineage>
        <taxon>Bacteria</taxon>
        <taxon>Pseudomonadati</taxon>
        <taxon>Pseudomonadota</taxon>
        <taxon>Gammaproteobacteria</taxon>
        <taxon>Alteromonadales</taxon>
        <taxon>Alteromonadaceae</taxon>
        <taxon>Brumicola</taxon>
    </lineage>
</organism>
<dbReference type="SUPFAM" id="SSF46626">
    <property type="entry name" value="Cytochrome c"/>
    <property type="match status" value="1"/>
</dbReference>
<dbReference type="AlphaFoldDB" id="G4QE92"/>
<name>G4QE92_GLANF</name>
<feature type="domain" description="Cytochrome c" evidence="5">
    <location>
        <begin position="34"/>
        <end position="136"/>
    </location>
</feature>
<dbReference type="OrthoDB" id="8480010at2"/>
<accession>G4QE92</accession>
<dbReference type="InterPro" id="IPR036909">
    <property type="entry name" value="Cyt_c-like_dom_sf"/>
</dbReference>
<sequence>MSKRAILTGLSCIFSLFACDQGVNSPRGFSLPEGKPDAGKLVFLKHQCVACHSIPGLEDNAVEREHSPPISLSSNSAIVKTYAELVTSIINPSHRISRGAQWATSDENKDSVMLNYNDVLTVTELIDLVAYIQPHYQVTPWPYTVYPVYEIHSPAPKTP</sequence>
<dbReference type="STRING" id="1085623.GNIT_3272"/>
<keyword evidence="3 4" id="KW-0408">Iron</keyword>
<protein>
    <submittedName>
        <fullName evidence="6">Cytochrome c family protein</fullName>
    </submittedName>
</protein>
<proteinExistence type="predicted"/>
<keyword evidence="7" id="KW-1185">Reference proteome</keyword>
<dbReference type="RefSeq" id="WP_014110237.1">
    <property type="nucleotide sequence ID" value="NC_016041.1"/>
</dbReference>
<dbReference type="GO" id="GO:0009055">
    <property type="term" value="F:electron transfer activity"/>
    <property type="evidence" value="ECO:0007669"/>
    <property type="project" value="InterPro"/>
</dbReference>
<evidence type="ECO:0000256" key="2">
    <source>
        <dbReference type="ARBA" id="ARBA00022723"/>
    </source>
</evidence>
<dbReference type="InterPro" id="IPR009056">
    <property type="entry name" value="Cyt_c-like_dom"/>
</dbReference>
<dbReference type="GO" id="GO:0046872">
    <property type="term" value="F:metal ion binding"/>
    <property type="evidence" value="ECO:0007669"/>
    <property type="project" value="UniProtKB-KW"/>
</dbReference>
<dbReference type="eggNOG" id="COG2010">
    <property type="taxonomic scope" value="Bacteria"/>
</dbReference>
<dbReference type="KEGG" id="gni:GNIT_3272"/>
<dbReference type="GO" id="GO:0020037">
    <property type="term" value="F:heme binding"/>
    <property type="evidence" value="ECO:0007669"/>
    <property type="project" value="InterPro"/>
</dbReference>
<dbReference type="Pfam" id="PF00034">
    <property type="entry name" value="Cytochrom_C"/>
    <property type="match status" value="1"/>
</dbReference>
<evidence type="ECO:0000256" key="1">
    <source>
        <dbReference type="ARBA" id="ARBA00022617"/>
    </source>
</evidence>
<dbReference type="PROSITE" id="PS51257">
    <property type="entry name" value="PROKAR_LIPOPROTEIN"/>
    <property type="match status" value="1"/>
</dbReference>
<keyword evidence="1 4" id="KW-0349">Heme</keyword>
<evidence type="ECO:0000256" key="3">
    <source>
        <dbReference type="ARBA" id="ARBA00023004"/>
    </source>
</evidence>